<dbReference type="AlphaFoldDB" id="A0A0A1MGJ1"/>
<evidence type="ECO:0000313" key="3">
    <source>
        <dbReference type="Proteomes" id="UP000040453"/>
    </source>
</evidence>
<dbReference type="OrthoDB" id="2721792at2"/>
<keyword evidence="1" id="KW-1133">Transmembrane helix</keyword>
<keyword evidence="1" id="KW-0472">Membrane</keyword>
<evidence type="ECO:0000313" key="2">
    <source>
        <dbReference type="EMBL" id="CEI84540.1"/>
    </source>
</evidence>
<protein>
    <recommendedName>
        <fullName evidence="4">Membrane protein YizD</fullName>
    </recommendedName>
</protein>
<reference evidence="2 3" key="1">
    <citation type="submission" date="2014-11" db="EMBL/GenBank/DDBJ databases">
        <authorList>
            <person name="Urmite Genomes Urmite Genomes"/>
        </authorList>
    </citation>
    <scope>NUCLEOTIDE SEQUENCE [LARGE SCALE GENOMIC DNA]</scope>
    <source>
        <strain evidence="2 3">Oc5</strain>
    </source>
</reference>
<dbReference type="Proteomes" id="UP000040453">
    <property type="component" value="Unassembled WGS sequence"/>
</dbReference>
<sequence>MRRNYFPFLFILLVIIAFFFNLLGFMNMIPMYITLPLLLASIYCMLSSIAYQKTRGYRR</sequence>
<gene>
    <name evidence="2" type="ORF">BN997_04491</name>
</gene>
<organism evidence="2 3">
    <name type="scientific">Oceanobacillus oncorhynchi</name>
    <dbReference type="NCBI Taxonomy" id="545501"/>
    <lineage>
        <taxon>Bacteria</taxon>
        <taxon>Bacillati</taxon>
        <taxon>Bacillota</taxon>
        <taxon>Bacilli</taxon>
        <taxon>Bacillales</taxon>
        <taxon>Bacillaceae</taxon>
        <taxon>Oceanobacillus</taxon>
    </lineage>
</organism>
<keyword evidence="1" id="KW-0812">Transmembrane</keyword>
<dbReference type="RefSeq" id="WP_139089162.1">
    <property type="nucleotide sequence ID" value="NZ_CAXOIH010000019.1"/>
</dbReference>
<keyword evidence="3" id="KW-1185">Reference proteome</keyword>
<evidence type="ECO:0000256" key="1">
    <source>
        <dbReference type="SAM" id="Phobius"/>
    </source>
</evidence>
<feature type="transmembrane region" description="Helical" evidence="1">
    <location>
        <begin position="5"/>
        <end position="23"/>
    </location>
</feature>
<accession>A0A0A1MGJ1</accession>
<evidence type="ECO:0008006" key="4">
    <source>
        <dbReference type="Google" id="ProtNLM"/>
    </source>
</evidence>
<feature type="transmembrane region" description="Helical" evidence="1">
    <location>
        <begin position="29"/>
        <end position="51"/>
    </location>
</feature>
<name>A0A0A1MGJ1_9BACI</name>
<proteinExistence type="predicted"/>
<dbReference type="EMBL" id="CDGG01000001">
    <property type="protein sequence ID" value="CEI84540.1"/>
    <property type="molecule type" value="Genomic_DNA"/>
</dbReference>